<protein>
    <recommendedName>
        <fullName evidence="6">Unconventional prefoldin RPB5 interactor</fullName>
    </recommendedName>
</protein>
<comment type="similarity">
    <text evidence="3">Belongs to the RNA polymerase II subunit 5-mediating protein family.</text>
</comment>
<proteinExistence type="inferred from homology"/>
<keyword evidence="2" id="KW-0539">Nucleus</keyword>
<dbReference type="InterPro" id="IPR004127">
    <property type="entry name" value="Prefoldin_subunit_alpha"/>
</dbReference>
<dbReference type="Pfam" id="PF02996">
    <property type="entry name" value="Prefoldin"/>
    <property type="match status" value="1"/>
</dbReference>
<evidence type="ECO:0000313" key="5">
    <source>
        <dbReference type="EMBL" id="JAT79502.1"/>
    </source>
</evidence>
<reference evidence="5" key="1">
    <citation type="submission" date="2015-09" db="EMBL/GenBank/DDBJ databases">
        <title>De novo assembly of Pectinophora gossypiella (Pink Bollworm) gut transcriptome.</title>
        <authorList>
            <person name="Tassone E.E."/>
        </authorList>
    </citation>
    <scope>NUCLEOTIDE SEQUENCE</scope>
</reference>
<dbReference type="GO" id="GO:0003714">
    <property type="term" value="F:transcription corepressor activity"/>
    <property type="evidence" value="ECO:0007669"/>
    <property type="project" value="TreeGrafter"/>
</dbReference>
<evidence type="ECO:0008006" key="6">
    <source>
        <dbReference type="Google" id="ProtNLM"/>
    </source>
</evidence>
<dbReference type="GO" id="GO:0003682">
    <property type="term" value="F:chromatin binding"/>
    <property type="evidence" value="ECO:0007669"/>
    <property type="project" value="TreeGrafter"/>
</dbReference>
<dbReference type="InterPro" id="IPR009053">
    <property type="entry name" value="Prefoldin"/>
</dbReference>
<name>A0A1E1VXT5_PECGO</name>
<dbReference type="GO" id="GO:0005634">
    <property type="term" value="C:nucleus"/>
    <property type="evidence" value="ECO:0007669"/>
    <property type="project" value="UniProtKB-SubCell"/>
</dbReference>
<evidence type="ECO:0000256" key="2">
    <source>
        <dbReference type="ARBA" id="ARBA00023242"/>
    </source>
</evidence>
<dbReference type="GO" id="GO:0019212">
    <property type="term" value="F:phosphatase inhibitor activity"/>
    <property type="evidence" value="ECO:0007669"/>
    <property type="project" value="TreeGrafter"/>
</dbReference>
<dbReference type="AlphaFoldDB" id="A0A1E1VXT5"/>
<dbReference type="PANTHER" id="PTHR15111">
    <property type="entry name" value="RNA POLYMERASE II SUBUNIT 5-MEDIATING PROTEIN NNX3"/>
    <property type="match status" value="1"/>
</dbReference>
<dbReference type="EMBL" id="GDQN01011552">
    <property type="protein sequence ID" value="JAT79502.1"/>
    <property type="molecule type" value="Transcribed_RNA"/>
</dbReference>
<feature type="compositionally biased region" description="Basic and acidic residues" evidence="4">
    <location>
        <begin position="349"/>
        <end position="363"/>
    </location>
</feature>
<sequence length="463" mass="55174">MSLFMDIYHKTLQENEKKLRFWEDYLQNLKSLDFNVFCDKLKVPVLVPIGSRILFRGELKHTNEVTVALGADYFIKCSLKQAEVLRQHRIKGAESKLETFRTEREYLENQLTFRKQRVLDNQGQEIIEVHTEEEDRVWRELHREKIRQWKQKGEDMNVQEELTDEELWNRLEELELQEELENELMQEENEESYEVHKDKITDKKEEILFEAKKEKEQNNEKTVDKTNKKMEFKETADTKVTEKYELLQKVLEKQNNLEEKLMELRNKDRNKSKTEADLISKLDEMEALDELQDEMDRLEDIIDTEDVETEEEEDDDNEEEESTSTSHSTDSKRKVYFADEDDSETLELAFHHSDAEPNKEPYNSKEGITKPSDIYEAYSNLFTETISILKKSKYEEKDLDAKIAKQQPKHEKKKVDWPIEDITRTIVVNDVVEKADISESSNNNKTEKRPVSLFKQLRQQKKS</sequence>
<dbReference type="Gene3D" id="1.10.287.370">
    <property type="match status" value="1"/>
</dbReference>
<dbReference type="GO" id="GO:0000122">
    <property type="term" value="P:negative regulation of transcription by RNA polymerase II"/>
    <property type="evidence" value="ECO:0007669"/>
    <property type="project" value="TreeGrafter"/>
</dbReference>
<accession>A0A1E1VXT5</accession>
<evidence type="ECO:0000256" key="1">
    <source>
        <dbReference type="ARBA" id="ARBA00004123"/>
    </source>
</evidence>
<evidence type="ECO:0000256" key="4">
    <source>
        <dbReference type="SAM" id="MobiDB-lite"/>
    </source>
</evidence>
<gene>
    <name evidence="5" type="ORF">g.2687</name>
</gene>
<dbReference type="OrthoDB" id="274828at2759"/>
<feature type="region of interest" description="Disordered" evidence="4">
    <location>
        <begin position="290"/>
        <end position="369"/>
    </location>
</feature>
<feature type="region of interest" description="Disordered" evidence="4">
    <location>
        <begin position="435"/>
        <end position="463"/>
    </location>
</feature>
<comment type="subcellular location">
    <subcellularLocation>
        <location evidence="1">Nucleus</location>
    </subcellularLocation>
</comment>
<organism evidence="5">
    <name type="scientific">Pectinophora gossypiella</name>
    <name type="common">Cotton pink bollworm</name>
    <name type="synonym">Depressaria gossypiella</name>
    <dbReference type="NCBI Taxonomy" id="13191"/>
    <lineage>
        <taxon>Eukaryota</taxon>
        <taxon>Metazoa</taxon>
        <taxon>Ecdysozoa</taxon>
        <taxon>Arthropoda</taxon>
        <taxon>Hexapoda</taxon>
        <taxon>Insecta</taxon>
        <taxon>Pterygota</taxon>
        <taxon>Neoptera</taxon>
        <taxon>Endopterygota</taxon>
        <taxon>Lepidoptera</taxon>
        <taxon>Glossata</taxon>
        <taxon>Ditrysia</taxon>
        <taxon>Gelechioidea</taxon>
        <taxon>Gelechiidae</taxon>
        <taxon>Apatetrinae</taxon>
        <taxon>Pectinophora</taxon>
    </lineage>
</organism>
<evidence type="ECO:0000256" key="3">
    <source>
        <dbReference type="ARBA" id="ARBA00038295"/>
    </source>
</evidence>
<dbReference type="PANTHER" id="PTHR15111:SF0">
    <property type="entry name" value="UNCONVENTIONAL PREFOLDIN RPB5 INTERACTOR 1"/>
    <property type="match status" value="1"/>
</dbReference>
<dbReference type="InterPro" id="IPR052255">
    <property type="entry name" value="RNA_pol_II_subunit5-mediator"/>
</dbReference>
<feature type="compositionally biased region" description="Acidic residues" evidence="4">
    <location>
        <begin position="301"/>
        <end position="322"/>
    </location>
</feature>
<dbReference type="SUPFAM" id="SSF46579">
    <property type="entry name" value="Prefoldin"/>
    <property type="match status" value="1"/>
</dbReference>